<name>A0A976R7C6_9VIRU</name>
<protein>
    <submittedName>
        <fullName evidence="1">Uncharacterized protein</fullName>
    </submittedName>
</protein>
<proteinExistence type="predicted"/>
<accession>A0A976R7C6</accession>
<organism evidence="1">
    <name type="scientific">Sigmofec virus UA08Rod_5492</name>
    <dbReference type="NCBI Taxonomy" id="2929426"/>
    <lineage>
        <taxon>Viruses</taxon>
        <taxon>Monodnaviria</taxon>
        <taxon>Sangervirae</taxon>
        <taxon>Phixviricota</taxon>
        <taxon>Malgrandaviricetes</taxon>
        <taxon>Petitvirales</taxon>
        <taxon>Microviridae</taxon>
    </lineage>
</organism>
<dbReference type="EMBL" id="OM869545">
    <property type="protein sequence ID" value="UPW41112.1"/>
    <property type="molecule type" value="Genomic_DNA"/>
</dbReference>
<sequence length="99" mass="11575">MKTYILKIKTENGKWETYTGIESRSAIDWAEKLNNNKNQAYIITETNGMPLSAAVWNELLKKYTRVPNAIIAKMKESWYNEQNEQTRITGISPTWEDLF</sequence>
<reference evidence="1" key="1">
    <citation type="submission" date="2022-02" db="EMBL/GenBank/DDBJ databases">
        <title>Towards deciphering the DNA virus diversity associated with rodent species in the families Cricetidae and Heteromyidae.</title>
        <authorList>
            <person name="Lund M."/>
            <person name="Larsen B.B."/>
            <person name="Gryseels S."/>
            <person name="Kraberger S."/>
            <person name="Rowsey D.M."/>
            <person name="Steger L."/>
            <person name="Yule K.M."/>
            <person name="Upham N.S."/>
            <person name="Worobey M."/>
            <person name="Van Doorslaer K."/>
            <person name="Varsani A."/>
        </authorList>
    </citation>
    <scope>NUCLEOTIDE SEQUENCE</scope>
    <source>
        <strain evidence="1">UA08Rod_5492</strain>
    </source>
</reference>
<evidence type="ECO:0000313" key="1">
    <source>
        <dbReference type="EMBL" id="UPW41112.1"/>
    </source>
</evidence>